<evidence type="ECO:0000313" key="3">
    <source>
        <dbReference type="Proteomes" id="UP000499080"/>
    </source>
</evidence>
<dbReference type="Proteomes" id="UP000499080">
    <property type="component" value="Unassembled WGS sequence"/>
</dbReference>
<feature type="compositionally biased region" description="Basic and acidic residues" evidence="1">
    <location>
        <begin position="84"/>
        <end position="93"/>
    </location>
</feature>
<accession>A0A4Y2UFG3</accession>
<feature type="region of interest" description="Disordered" evidence="1">
    <location>
        <begin position="52"/>
        <end position="93"/>
    </location>
</feature>
<evidence type="ECO:0000313" key="2">
    <source>
        <dbReference type="EMBL" id="GBO11558.1"/>
    </source>
</evidence>
<reference evidence="2 3" key="1">
    <citation type="journal article" date="2019" name="Sci. Rep.">
        <title>Orb-weaving spider Araneus ventricosus genome elucidates the spidroin gene catalogue.</title>
        <authorList>
            <person name="Kono N."/>
            <person name="Nakamura H."/>
            <person name="Ohtoshi R."/>
            <person name="Moran D.A.P."/>
            <person name="Shinohara A."/>
            <person name="Yoshida Y."/>
            <person name="Fujiwara M."/>
            <person name="Mori M."/>
            <person name="Tomita M."/>
            <person name="Arakawa K."/>
        </authorList>
    </citation>
    <scope>NUCLEOTIDE SEQUENCE [LARGE SCALE GENOMIC DNA]</scope>
</reference>
<gene>
    <name evidence="2" type="ORF">AVEN_246092_1</name>
</gene>
<comment type="caution">
    <text evidence="2">The sequence shown here is derived from an EMBL/GenBank/DDBJ whole genome shotgun (WGS) entry which is preliminary data.</text>
</comment>
<evidence type="ECO:0000256" key="1">
    <source>
        <dbReference type="SAM" id="MobiDB-lite"/>
    </source>
</evidence>
<keyword evidence="3" id="KW-1185">Reference proteome</keyword>
<organism evidence="2 3">
    <name type="scientific">Araneus ventricosus</name>
    <name type="common">Orbweaver spider</name>
    <name type="synonym">Epeira ventricosa</name>
    <dbReference type="NCBI Taxonomy" id="182803"/>
    <lineage>
        <taxon>Eukaryota</taxon>
        <taxon>Metazoa</taxon>
        <taxon>Ecdysozoa</taxon>
        <taxon>Arthropoda</taxon>
        <taxon>Chelicerata</taxon>
        <taxon>Arachnida</taxon>
        <taxon>Araneae</taxon>
        <taxon>Araneomorphae</taxon>
        <taxon>Entelegynae</taxon>
        <taxon>Araneoidea</taxon>
        <taxon>Araneidae</taxon>
        <taxon>Araneus</taxon>
    </lineage>
</organism>
<name>A0A4Y2UFG3_ARAVE</name>
<sequence length="93" mass="10336">MAGIPASVTRDKCPPTHLIGVCTHDSQHVGYVAVHEKLETNRAATTLMEIPHTTLEEGRKKAKLKGRKKLEREADTRVPQGRESPSHLEKMCP</sequence>
<proteinExistence type="predicted"/>
<protein>
    <submittedName>
        <fullName evidence="2">Uncharacterized protein</fullName>
    </submittedName>
</protein>
<dbReference type="AlphaFoldDB" id="A0A4Y2UFG3"/>
<dbReference type="EMBL" id="BGPR01036364">
    <property type="protein sequence ID" value="GBO11558.1"/>
    <property type="molecule type" value="Genomic_DNA"/>
</dbReference>
<feature type="compositionally biased region" description="Basic residues" evidence="1">
    <location>
        <begin position="60"/>
        <end position="69"/>
    </location>
</feature>